<name>A0A4E9FEA5_BRUMA</name>
<feature type="domain" description="MAM" evidence="2">
    <location>
        <begin position="31"/>
        <end position="184"/>
    </location>
</feature>
<dbReference type="GO" id="GO:0016020">
    <property type="term" value="C:membrane"/>
    <property type="evidence" value="ECO:0007669"/>
    <property type="project" value="InterPro"/>
</dbReference>
<sequence>MKFASIFSLISIVIFHVVISINETEIQISNLSCNFDDGTLCKWRSDSDLWLIGVDIPINSFQFIPHSSNTNGLYAYAKGGRAVLAEGHLISTEVEEYDERQATLSFTYWKSNNISKLDVCIAQQNAFICTYTAPDLIHKELRWIKEKIILSNNLSTPFKIIFRARNIFTSADIVAIDEIEYNNNSPKVLASLISRNVVLEKISSNKQAISNSCLPIQCTFINSSCAWTLGYPWHRLTGNIAIDGEGEGLVKSDFFMVPPEAFVEMDVWMSENALLTILENMENDLMIWNRKGLYNDDGWYRLRIPMKTSKQPVQLLIKGTVPTNNFITISNIKLVNNDGNEISCDVSTLNFIKSQFNNTERLTAFQQLHTNQIKPTTIIRKDRENESIRSLINNIIPAQNFIRRTSFTAPMINSNYTLASNSKFKEIRKLQLTNNKNGEFLKDQLGLSSKIINDPIKQQGQQQQHKLNLTSPLLPFREHDGLTPEFATFTQPLPEKFYAESDFSLGPIINQYRRTNASAKHSIMKELNTLLSQTDGQSVPGMQLRQLAQRFGLTGMNAEQSLELVKNFMNLKGLQSKIADGDDQEQNKKPEPIRPINAPPHFISGTQFLPHNGQLNSLLSLLPYELRKNFLGESKNLFG</sequence>
<accession>A0A8L7SKC4</accession>
<proteinExistence type="predicted"/>
<feature type="signal peptide" evidence="1">
    <location>
        <begin position="1"/>
        <end position="20"/>
    </location>
</feature>
<dbReference type="AlphaFoldDB" id="A0A4E9FEA5"/>
<reference evidence="5" key="3">
    <citation type="submission" date="2022-04" db="UniProtKB">
        <authorList>
            <consortium name="WormBaseParasite"/>
        </authorList>
    </citation>
    <scope>IDENTIFICATION</scope>
</reference>
<dbReference type="Proteomes" id="UP000006672">
    <property type="component" value="Unassembled WGS sequence"/>
</dbReference>
<keyword evidence="4" id="KW-1185">Reference proteome</keyword>
<dbReference type="Gene3D" id="2.60.120.200">
    <property type="match status" value="1"/>
</dbReference>
<dbReference type="InterPro" id="IPR000998">
    <property type="entry name" value="MAM_dom"/>
</dbReference>
<reference evidence="3" key="2">
    <citation type="submission" date="2019-04" db="EMBL/GenBank/DDBJ databases">
        <authorList>
            <person name="Howe K."/>
            <person name="Paulini M."/>
            <person name="Williams G."/>
        </authorList>
    </citation>
    <scope>NUCLEOTIDE SEQUENCE [LARGE SCALE GENOMIC DNA]</scope>
    <source>
        <strain evidence="3">FR3</strain>
    </source>
</reference>
<keyword evidence="1" id="KW-0732">Signal</keyword>
<reference evidence="4" key="1">
    <citation type="journal article" date="2007" name="Science">
        <title>Draft genome of the filarial nematode parasite Brugia malayi.</title>
        <authorList>
            <person name="Ghedin E."/>
            <person name="Wang S."/>
            <person name="Spiro D."/>
            <person name="Caler E."/>
            <person name="Zhao Q."/>
            <person name="Crabtree J."/>
            <person name="Allen J.E."/>
            <person name="Delcher A.L."/>
            <person name="Guiliano D.B."/>
            <person name="Miranda-Saavedra D."/>
            <person name="Angiuoli S.V."/>
            <person name="Creasy T."/>
            <person name="Amedeo P."/>
            <person name="Haas B."/>
            <person name="El-Sayed N.M."/>
            <person name="Wortman J.R."/>
            <person name="Feldblyum T."/>
            <person name="Tallon L."/>
            <person name="Schatz M."/>
            <person name="Shumway M."/>
            <person name="Koo H."/>
            <person name="Salzberg S.L."/>
            <person name="Schobel S."/>
            <person name="Pertea M."/>
            <person name="Pop M."/>
            <person name="White O."/>
            <person name="Barton G.J."/>
            <person name="Carlow C.K."/>
            <person name="Crawford M.J."/>
            <person name="Daub J."/>
            <person name="Dimmic M.W."/>
            <person name="Estes C.F."/>
            <person name="Foster J.M."/>
            <person name="Ganatra M."/>
            <person name="Gregory W.F."/>
            <person name="Johnson N.M."/>
            <person name="Jin J."/>
            <person name="Komuniecki R."/>
            <person name="Korf I."/>
            <person name="Kumar S."/>
            <person name="Laney S."/>
            <person name="Li B.W."/>
            <person name="Li W."/>
            <person name="Lindblom T.H."/>
            <person name="Lustigman S."/>
            <person name="Ma D."/>
            <person name="Maina C.V."/>
            <person name="Martin D.M."/>
            <person name="McCarter J.P."/>
            <person name="McReynolds L."/>
            <person name="Mitreva M."/>
            <person name="Nutman T.B."/>
            <person name="Parkinson J."/>
            <person name="Peregrin-Alvarez J.M."/>
            <person name="Poole C."/>
            <person name="Ren Q."/>
            <person name="Saunders L."/>
            <person name="Sluder A.E."/>
            <person name="Smith K."/>
            <person name="Stanke M."/>
            <person name="Unnasch T.R."/>
            <person name="Ware J."/>
            <person name="Wei A.D."/>
            <person name="Weil G."/>
            <person name="Williams D.J."/>
            <person name="Zhang Y."/>
            <person name="Williams S.A."/>
            <person name="Fraser-Liggett C."/>
            <person name="Slatko B."/>
            <person name="Blaxter M.L."/>
            <person name="Scott A.L."/>
        </authorList>
    </citation>
    <scope>NUCLEOTIDE SEQUENCE</scope>
    <source>
        <strain evidence="4">FR3</strain>
    </source>
</reference>
<evidence type="ECO:0000313" key="3">
    <source>
        <dbReference type="EMBL" id="VIO95255.1"/>
    </source>
</evidence>
<dbReference type="KEGG" id="bmy:BM_BM10199"/>
<evidence type="ECO:0000313" key="4">
    <source>
        <dbReference type="Proteomes" id="UP000006672"/>
    </source>
</evidence>
<evidence type="ECO:0000259" key="2">
    <source>
        <dbReference type="PROSITE" id="PS50060"/>
    </source>
</evidence>
<feature type="chain" id="PRO_5023806910" evidence="1">
    <location>
        <begin position="21"/>
        <end position="639"/>
    </location>
</feature>
<dbReference type="PROSITE" id="PS50060">
    <property type="entry name" value="MAM_2"/>
    <property type="match status" value="1"/>
</dbReference>
<dbReference type="EMBL" id="CAAKNF010000194">
    <property type="protein sequence ID" value="VIO95255.1"/>
    <property type="molecule type" value="Genomic_DNA"/>
</dbReference>
<organism evidence="3">
    <name type="scientific">Brugia malayi</name>
    <name type="common">Filarial nematode worm</name>
    <dbReference type="NCBI Taxonomy" id="6279"/>
    <lineage>
        <taxon>Eukaryota</taxon>
        <taxon>Metazoa</taxon>
        <taxon>Ecdysozoa</taxon>
        <taxon>Nematoda</taxon>
        <taxon>Chromadorea</taxon>
        <taxon>Rhabditida</taxon>
        <taxon>Spirurina</taxon>
        <taxon>Spiruromorpha</taxon>
        <taxon>Filarioidea</taxon>
        <taxon>Onchocercidae</taxon>
        <taxon>Brugia</taxon>
    </lineage>
</organism>
<evidence type="ECO:0000256" key="1">
    <source>
        <dbReference type="SAM" id="SignalP"/>
    </source>
</evidence>
<accession>A0A4E9FEA5</accession>
<dbReference type="CTD" id="6098983"/>
<protein>
    <submittedName>
        <fullName evidence="5">MAM domain-containing protein</fullName>
    </submittedName>
</protein>
<dbReference type="RefSeq" id="XP_042935556.1">
    <property type="nucleotide sequence ID" value="XM_043079622.1"/>
</dbReference>
<gene>
    <name evidence="3" type="primary">Bma-mam-8</name>
    <name evidence="3" type="ORF">BM_BM10199</name>
</gene>
<dbReference type="OrthoDB" id="5807587at2759"/>
<dbReference type="InterPro" id="IPR013320">
    <property type="entry name" value="ConA-like_dom_sf"/>
</dbReference>
<dbReference type="WBParaSite" id="Bm10199.1">
    <property type="protein sequence ID" value="Bm10199.1"/>
    <property type="gene ID" value="WBGene00230460"/>
</dbReference>
<dbReference type="GeneID" id="6098983"/>
<evidence type="ECO:0000313" key="5">
    <source>
        <dbReference type="WBParaSite" id="Bm10199.1"/>
    </source>
</evidence>
<dbReference type="Pfam" id="PF00629">
    <property type="entry name" value="MAM"/>
    <property type="match status" value="1"/>
</dbReference>
<dbReference type="SUPFAM" id="SSF49899">
    <property type="entry name" value="Concanavalin A-like lectins/glucanases"/>
    <property type="match status" value="1"/>
</dbReference>